<dbReference type="Proteomes" id="UP000004810">
    <property type="component" value="Unassembled WGS sequence"/>
</dbReference>
<dbReference type="GO" id="GO:0043139">
    <property type="term" value="F:5'-3' DNA helicase activity"/>
    <property type="evidence" value="ECO:0007669"/>
    <property type="project" value="InterPro"/>
</dbReference>
<comment type="caution">
    <text evidence="1">The sequence shown here is derived from an EMBL/GenBank/DDBJ whole genome shotgun (WGS) entry which is preliminary data.</text>
</comment>
<dbReference type="InterPro" id="IPR027032">
    <property type="entry name" value="Twinkle-like"/>
</dbReference>
<gene>
    <name evidence="1" type="ORF">WUBG_14198</name>
</gene>
<evidence type="ECO:0000313" key="2">
    <source>
        <dbReference type="Proteomes" id="UP000004810"/>
    </source>
</evidence>
<accession>J9ECX3</accession>
<proteinExistence type="predicted"/>
<evidence type="ECO:0000313" key="1">
    <source>
        <dbReference type="EMBL" id="EJW74892.1"/>
    </source>
</evidence>
<feature type="non-terminal residue" evidence="1">
    <location>
        <position position="69"/>
    </location>
</feature>
<dbReference type="GO" id="GO:0006264">
    <property type="term" value="P:mitochondrial DNA replication"/>
    <property type="evidence" value="ECO:0007669"/>
    <property type="project" value="TreeGrafter"/>
</dbReference>
<dbReference type="GO" id="GO:0003697">
    <property type="term" value="F:single-stranded DNA binding"/>
    <property type="evidence" value="ECO:0007669"/>
    <property type="project" value="InterPro"/>
</dbReference>
<dbReference type="PANTHER" id="PTHR12873">
    <property type="entry name" value="T7-LIKE MITOCHONDRIAL DNA HELICASE"/>
    <property type="match status" value="1"/>
</dbReference>
<name>J9ECX3_WUCBA</name>
<organism evidence="1 2">
    <name type="scientific">Wuchereria bancrofti</name>
    <dbReference type="NCBI Taxonomy" id="6293"/>
    <lineage>
        <taxon>Eukaryota</taxon>
        <taxon>Metazoa</taxon>
        <taxon>Ecdysozoa</taxon>
        <taxon>Nematoda</taxon>
        <taxon>Chromadorea</taxon>
        <taxon>Rhabditida</taxon>
        <taxon>Spirurina</taxon>
        <taxon>Spiruromorpha</taxon>
        <taxon>Filarioidea</taxon>
        <taxon>Onchocercidae</taxon>
        <taxon>Wuchereria</taxon>
    </lineage>
</organism>
<dbReference type="PANTHER" id="PTHR12873:SF0">
    <property type="entry name" value="TWINKLE MTDNA HELICASE"/>
    <property type="match status" value="1"/>
</dbReference>
<protein>
    <submittedName>
        <fullName evidence="1">Uncharacterized protein</fullName>
    </submittedName>
</protein>
<dbReference type="EMBL" id="ADBV01011444">
    <property type="protein sequence ID" value="EJW74892.1"/>
    <property type="molecule type" value="Genomic_DNA"/>
</dbReference>
<sequence>MRYSLDIRHCIVGCCRKLPFSGIFGYHLVTASDRRIVLTTNERDALAVFEATGGMLCVALPKGEQLDVL</sequence>
<reference evidence="2" key="1">
    <citation type="submission" date="2012-08" db="EMBL/GenBank/DDBJ databases">
        <title>The Genome Sequence of Wuchereria bancrofti.</title>
        <authorList>
            <person name="Nutman T.B."/>
            <person name="Fink D.L."/>
            <person name="Russ C."/>
            <person name="Young S."/>
            <person name="Zeng Q."/>
            <person name="Koehrsen M."/>
            <person name="Alvarado L."/>
            <person name="Berlin A."/>
            <person name="Chapman S.B."/>
            <person name="Chen Z."/>
            <person name="Freedman E."/>
            <person name="Gellesch M."/>
            <person name="Goldberg J."/>
            <person name="Griggs A."/>
            <person name="Gujja S."/>
            <person name="Heilman E.R."/>
            <person name="Heiman D."/>
            <person name="Hepburn T."/>
            <person name="Howarth C."/>
            <person name="Jen D."/>
            <person name="Larson L."/>
            <person name="Lewis B."/>
            <person name="Mehta T."/>
            <person name="Park D."/>
            <person name="Pearson M."/>
            <person name="Roberts A."/>
            <person name="Saif S."/>
            <person name="Shea T."/>
            <person name="Shenoy N."/>
            <person name="Sisk P."/>
            <person name="Stolte C."/>
            <person name="Sykes S."/>
            <person name="Walk T."/>
            <person name="White J."/>
            <person name="Yandava C."/>
            <person name="Haas B."/>
            <person name="Henn M.R."/>
            <person name="Nusbaum C."/>
            <person name="Birren B."/>
        </authorList>
    </citation>
    <scope>NUCLEOTIDE SEQUENCE [LARGE SCALE GENOMIC DNA]</scope>
    <source>
        <strain evidence="2">NA</strain>
    </source>
</reference>
<dbReference type="GO" id="GO:0005739">
    <property type="term" value="C:mitochondrion"/>
    <property type="evidence" value="ECO:0007669"/>
    <property type="project" value="TreeGrafter"/>
</dbReference>
<dbReference type="AlphaFoldDB" id="J9ECX3"/>